<dbReference type="EMBL" id="JAYXNZ010000002">
    <property type="protein sequence ID" value="MEC7053606.1"/>
    <property type="molecule type" value="Genomic_DNA"/>
</dbReference>
<gene>
    <name evidence="1" type="ORF">RFN57_15095</name>
</gene>
<proteinExistence type="predicted"/>
<name>A0ABU6LZK0_9ACTN</name>
<accession>A0ABU6LZK0</accession>
<reference evidence="1 2" key="1">
    <citation type="submission" date="2024-01" db="EMBL/GenBank/DDBJ databases">
        <title>Genome analysis.</title>
        <authorList>
            <person name="Zhang K."/>
        </authorList>
    </citation>
    <scope>NUCLEOTIDE SEQUENCE [LARGE SCALE GENOMIC DNA]</scope>
    <source>
        <strain evidence="1 2">CGMCC 4.1753</strain>
    </source>
</reference>
<organism evidence="1 2">
    <name type="scientific">Streptomyces violaceochromogenes</name>
    <dbReference type="NCBI Taxonomy" id="67377"/>
    <lineage>
        <taxon>Bacteria</taxon>
        <taxon>Bacillati</taxon>
        <taxon>Actinomycetota</taxon>
        <taxon>Actinomycetes</taxon>
        <taxon>Kitasatosporales</taxon>
        <taxon>Streptomycetaceae</taxon>
        <taxon>Streptomyces</taxon>
    </lineage>
</organism>
<evidence type="ECO:0000313" key="2">
    <source>
        <dbReference type="Proteomes" id="UP001353952"/>
    </source>
</evidence>
<protein>
    <submittedName>
        <fullName evidence="1">Uncharacterized protein</fullName>
    </submittedName>
</protein>
<keyword evidence="2" id="KW-1185">Reference proteome</keyword>
<comment type="caution">
    <text evidence="1">The sequence shown here is derived from an EMBL/GenBank/DDBJ whole genome shotgun (WGS) entry which is preliminary data.</text>
</comment>
<dbReference type="RefSeq" id="WP_191845683.1">
    <property type="nucleotide sequence ID" value="NZ_BMUO01000002.1"/>
</dbReference>
<evidence type="ECO:0000313" key="1">
    <source>
        <dbReference type="EMBL" id="MEC7053606.1"/>
    </source>
</evidence>
<dbReference type="Proteomes" id="UP001353952">
    <property type="component" value="Unassembled WGS sequence"/>
</dbReference>
<sequence>MTDQLTISVLTLQHRIPDDWAADPWAEVRPLIDGVDLLKGVHPEGVALSCRHWRGPAESWPLKATNQPRRVMLTEPTCTAGCCGALYVTMRREGDRVVWDTWENTSNITAVLADIHFDAAQYDAELARAAADRSWEEPVDTVARLLEQTLTGSGWFERWGCVLTGVWPRRKEPGVAEELTSPEGVDVEFQHGQAPGERACSYAYELFVTHDQSVEEQARQLAARILADDPRKTAELREC</sequence>